<reference evidence="2" key="1">
    <citation type="journal article" date="2020" name="bioRxiv">
        <title>Comparative genomics of Chlamydomonas.</title>
        <authorList>
            <person name="Craig R.J."/>
            <person name="Hasan A.R."/>
            <person name="Ness R.W."/>
            <person name="Keightley P.D."/>
        </authorList>
    </citation>
    <scope>NUCLEOTIDE SEQUENCE</scope>
    <source>
        <strain evidence="2">SAG 7.73</strain>
    </source>
</reference>
<proteinExistence type="predicted"/>
<dbReference type="InterPro" id="IPR038607">
    <property type="entry name" value="PhoD-like_sf"/>
</dbReference>
<dbReference type="InterPro" id="IPR018946">
    <property type="entry name" value="PhoD-like_MPP"/>
</dbReference>
<gene>
    <name evidence="2" type="ORF">HXX76_014436</name>
</gene>
<dbReference type="InterPro" id="IPR043904">
    <property type="entry name" value="PhoD_2-like"/>
</dbReference>
<dbReference type="AlphaFoldDB" id="A0A835VTB9"/>
<evidence type="ECO:0000313" key="2">
    <source>
        <dbReference type="EMBL" id="KAG2424556.1"/>
    </source>
</evidence>
<protein>
    <recommendedName>
        <fullName evidence="1">PhoD-like phosphatase domain-containing protein</fullName>
    </recommendedName>
</protein>
<feature type="domain" description="PhoD-like phosphatase" evidence="1">
    <location>
        <begin position="428"/>
        <end position="556"/>
    </location>
</feature>
<dbReference type="Pfam" id="PF19050">
    <property type="entry name" value="PhoD_2"/>
    <property type="match status" value="2"/>
</dbReference>
<evidence type="ECO:0000313" key="3">
    <source>
        <dbReference type="Proteomes" id="UP000650467"/>
    </source>
</evidence>
<accession>A0A835VTB9</accession>
<evidence type="ECO:0000259" key="1">
    <source>
        <dbReference type="Pfam" id="PF19050"/>
    </source>
</evidence>
<feature type="domain" description="PhoD-like phosphatase" evidence="1">
    <location>
        <begin position="151"/>
        <end position="420"/>
    </location>
</feature>
<dbReference type="CDD" id="cd07389">
    <property type="entry name" value="MPP_PhoD"/>
    <property type="match status" value="1"/>
</dbReference>
<dbReference type="Gene3D" id="3.60.21.70">
    <property type="entry name" value="PhoD-like phosphatase"/>
    <property type="match status" value="1"/>
</dbReference>
<keyword evidence="3" id="KW-1185">Reference proteome</keyword>
<dbReference type="PANTHER" id="PTHR46689">
    <property type="entry name" value="MEMBRANE PROTEIN, PUTATIVE-RELATED"/>
    <property type="match status" value="1"/>
</dbReference>
<sequence length="657" mass="72131">MGATCSRSPGGFQVPPDAFLPHYSLASLGARTVAGPFLKLQSYDPATGIYRWSVLVVCTRAAEQKLLAAAPAAAAAGGGGDAAAGSSGAVRASDSGGAPALTPKLTWGELRASGGGGMAALPQSSEGELLHWWRDWRFWRFRGETTLRDVPQRLTYALNVLPRARFTFHLPSRSCGAWRWAFHSCNGLDSLDNVPKSNGLQPLWQDVLAQHAAAPLHVLVGGGDQLYNDSVFNGPQLKGWDQTLTKVETEAKAALPFTPEMKDEVEEYYFAHYMLHFSQPYLGTALATIPSVNIWDDHDIVDGWGSYPPLINNAPVMQGLFAAAQLFYLLFQQHTTPLKAAEDGFWCGSSQLHCFGPRTAVLLPDSRYQRTISQVHPPETYVEMERRLRALPASVSHVVIVQAIPVLYPKLNVLKELTKLSKEATDEDTVAKLMGKTGILRKIPMRFGQVEVLDDLLDHWDSRQHAAERDRYVRLMQGLSAERGFRVSFLSGDVHCAGYGMFHGAAGRHSDEAVEHMRLPAREVLARDPKFMPQIISSAITNVPPPAFVLDALREEAEDPHLLMGDTVARMVALRRHAVIGTQDDDFLLVGERNWCLVSEPPRPPPKEGITGTLMTLNLIDDGADSAGALHFTLRCEKKLGTGDMHAYTLEVPPLQR</sequence>
<dbReference type="EMBL" id="JAEHOC010000064">
    <property type="protein sequence ID" value="KAG2424556.1"/>
    <property type="molecule type" value="Genomic_DNA"/>
</dbReference>
<name>A0A835VTB9_CHLIN</name>
<dbReference type="PANTHER" id="PTHR46689:SF1">
    <property type="entry name" value="PHOD-LIKE PHOSPHATASE DOMAIN-CONTAINING PROTEIN"/>
    <property type="match status" value="1"/>
</dbReference>
<dbReference type="GO" id="GO:0016020">
    <property type="term" value="C:membrane"/>
    <property type="evidence" value="ECO:0007669"/>
    <property type="project" value="TreeGrafter"/>
</dbReference>
<comment type="caution">
    <text evidence="2">The sequence shown here is derived from an EMBL/GenBank/DDBJ whole genome shotgun (WGS) entry which is preliminary data.</text>
</comment>
<dbReference type="Proteomes" id="UP000650467">
    <property type="component" value="Unassembled WGS sequence"/>
</dbReference>
<dbReference type="OrthoDB" id="9999821at2759"/>
<organism evidence="2 3">
    <name type="scientific">Chlamydomonas incerta</name>
    <dbReference type="NCBI Taxonomy" id="51695"/>
    <lineage>
        <taxon>Eukaryota</taxon>
        <taxon>Viridiplantae</taxon>
        <taxon>Chlorophyta</taxon>
        <taxon>core chlorophytes</taxon>
        <taxon>Chlorophyceae</taxon>
        <taxon>CS clade</taxon>
        <taxon>Chlamydomonadales</taxon>
        <taxon>Chlamydomonadaceae</taxon>
        <taxon>Chlamydomonas</taxon>
    </lineage>
</organism>